<evidence type="ECO:0000313" key="2">
    <source>
        <dbReference type="EMBL" id="CAB4173573.1"/>
    </source>
</evidence>
<proteinExistence type="predicted"/>
<protein>
    <recommendedName>
        <fullName evidence="5">Large polyvalent protein associated domain-containing protein</fullName>
    </recommendedName>
</protein>
<evidence type="ECO:0000313" key="4">
    <source>
        <dbReference type="EMBL" id="CAB4215256.1"/>
    </source>
</evidence>
<evidence type="ECO:0000313" key="3">
    <source>
        <dbReference type="EMBL" id="CAB4191449.1"/>
    </source>
</evidence>
<evidence type="ECO:0000256" key="1">
    <source>
        <dbReference type="SAM" id="MobiDB-lite"/>
    </source>
</evidence>
<feature type="compositionally biased region" description="Low complexity" evidence="1">
    <location>
        <begin position="13"/>
        <end position="30"/>
    </location>
</feature>
<reference evidence="4" key="1">
    <citation type="submission" date="2020-05" db="EMBL/GenBank/DDBJ databases">
        <authorList>
            <person name="Chiriac C."/>
            <person name="Salcher M."/>
            <person name="Ghai R."/>
            <person name="Kavagutti S V."/>
        </authorList>
    </citation>
    <scope>NUCLEOTIDE SEQUENCE</scope>
</reference>
<evidence type="ECO:0008006" key="5">
    <source>
        <dbReference type="Google" id="ProtNLM"/>
    </source>
</evidence>
<dbReference type="EMBL" id="LR796902">
    <property type="protein sequence ID" value="CAB4173573.1"/>
    <property type="molecule type" value="Genomic_DNA"/>
</dbReference>
<name>A0A6J5SL21_9CAUD</name>
<dbReference type="EMBL" id="LR797429">
    <property type="protein sequence ID" value="CAB4215256.1"/>
    <property type="molecule type" value="Genomic_DNA"/>
</dbReference>
<accession>A0A6J5SL21</accession>
<sequence>MAAPVITPPDFSKVPPKKQTAATPPVATTPVITPPVFGSTVPKSTVVIAPKNLPPVQYPPTAVVPQVEKKPASEGPDAVDFARTLSDYNVVQPEYGFESRFGPKGDTSYEQIAKATDKQYNRLYSDENLPETGLNTQLNRISQLTSEPRTFAGDRRITTPSPTTIENVLGTGVVGSVLGALAPQTISSSQDAEELKTRSDEAYRLARSFMSENPQLFQGTQQEIADKFREVQQGFLYEGHAPSRMAKLATNLFTETMPSGAIIESPITTAGKMLNTGEAALVAGGRTGLQVAKGQEITPLKNLTGELKSGQGLMGAGSEMGQAAGASFSAGMSPDAQKYYQDLGSDIGGFAGFGASLLVPVDLGLSSVGAAAAKGASGSVKAAKAFEESSTGVAKAGTLGGLKGGWEGFKDAWWVSPRTGGNSAIADQIRVSSSRFMKSEKLNNVVEKTLELAADPVVQAAINADRKIGQAAKDVSEYSPNQLDEVLRKQYKPSNEFPTFDSFKEAAESYGIDFTNTAGLREARKNTVPENVLSREDVASAGRTSLGTRTTNHFDDISTGGRSDLYYQAMLENLSEEAKKSLVYGKAINKADLLPAIDTFMNDVRKTKNPAEVAAIGAGLRAKLKAQGIDIGERVFGGSSKEVAAGGMILPSNPEARAALNRALVVDTTKKTLNNFTKETGLVGTQRKIGGVTLSSSDAAEVLASIKKNPEGKQALAILNRLQDEASKGAVRAVGVSAEEVKILENYFQEQFKTGIKTSEGKNLQVSATSPLPGYSRYETLATIEGIKNSGTVSVAELNNLIRGSIAIESSGKISAKSASDITGIAESLKSEERNAEYQYFATQVFKPKDFAPNAFGALLTDQSRRFTNAPSKSVVANEIVKEINQKMGALSDRFKISMRARENALAKEGVPMVQRKPRAFAETIVSEYSSAWDAATIKLAAEEMFRTNFAAMFGGYEKTLDMVATTGRVAEATSSGKITVQEMRDLVSVMMELPGLRHEVDLFVDAVQGGRDVEAINLLQKIHAKYFGFSIEQIVTKSKSPAASIREALEAAETTATVDRLGRSPLKSFETASTQGMVIPPSNFKEMLVANYFSKAQANIVDETMKDAASKYPMLFPSKAVIGDIANKDYEVVKAGLISGLTKAGADRRLIDWITQSTVDKQRLLIAAITDEIAAHGLTVPKKTSYAKELMKQKTEQEVASYRARFGPNAQEDHITAIISRNEKYTNDIKLITDNLSSTPGSTWSQVYGSTLNVEMNNEAYRVALSELKNQLKSPWRPAIQGAAEKVKNIPILAREAQGIKGPLIRSVNLKSITDTMESITLAESAGKLDEVVATNGDQVVRDLSEAQSRIDDILTAEMKDVESTAALKEKIMKTGNTEYRKVALTVSDYLKQSAKSDSIVSKTIGLTKSGMLSGNALPNMVYMMNNIISAPAIIMSQLGIREGLKSMGTFLDIDLHRIMASVYAPGSVVDAADRVIVRAPDGTIHTTSMFRDYITNGVVGQSQASAELSNSLINDAIKWAGETGLIGDTSAAKKFFYRNFLNTSGVNMWSTIANICDQYYRVGVLKRALASGEQLPQASKLAREALFDYGNITAGERSLISKTVWFWSFRRNNWRSLLVSALNDPRALKAAFNQRRGWSYAASVMTDTNAYAASTKEDPYQDHKDYMYVMDKYSESKAFFHLVEDKENQRRYALYGPAIPQVQAVADLVDLLSVPLAYVVAKNPSSTESSSMMNTVREGLTKGVQNSNPFIQGVAGAVFGMNMQDGSDLGTYLDPRLMWYTRNTPAGRLFDVFVATEPVPQEEEKTGVGTFNGQQWRIVKGDDTSIRNWSLIRTALMTGGVQRMLTDNAAMLDMMTSQESENPDMKLSTGDTVIDILRNLGIVGVSNAPTIGEIARQNRYAAARDIADVSNTELPPSERKTQ</sequence>
<feature type="region of interest" description="Disordered" evidence="1">
    <location>
        <begin position="1"/>
        <end position="30"/>
    </location>
</feature>
<organism evidence="4">
    <name type="scientific">uncultured Caudovirales phage</name>
    <dbReference type="NCBI Taxonomy" id="2100421"/>
    <lineage>
        <taxon>Viruses</taxon>
        <taxon>Duplodnaviria</taxon>
        <taxon>Heunggongvirae</taxon>
        <taxon>Uroviricota</taxon>
        <taxon>Caudoviricetes</taxon>
        <taxon>Peduoviridae</taxon>
        <taxon>Maltschvirus</taxon>
        <taxon>Maltschvirus maltsch</taxon>
    </lineage>
</organism>
<gene>
    <name evidence="3" type="ORF">UFOVP1228_34</name>
    <name evidence="4" type="ORF">UFOVP1481_4</name>
    <name evidence="2" type="ORF">UFOVP956_34</name>
</gene>
<dbReference type="EMBL" id="LR797176">
    <property type="protein sequence ID" value="CAB4191449.1"/>
    <property type="molecule type" value="Genomic_DNA"/>
</dbReference>